<comment type="caution">
    <text evidence="1">The sequence shown here is derived from an EMBL/GenBank/DDBJ whole genome shotgun (WGS) entry which is preliminary data.</text>
</comment>
<reference evidence="2" key="1">
    <citation type="journal article" date="2014" name="Genome Announc.">
        <title>Draft genome sequence of Colletotrichum sublineola, a destructive pathogen of cultivated sorghum.</title>
        <authorList>
            <person name="Baroncelli R."/>
            <person name="Sanz-Martin J.M."/>
            <person name="Rech G.E."/>
            <person name="Sukno S.A."/>
            <person name="Thon M.R."/>
        </authorList>
    </citation>
    <scope>NUCLEOTIDE SEQUENCE [LARGE SCALE GENOMIC DNA]</scope>
    <source>
        <strain evidence="2">TX430BB</strain>
    </source>
</reference>
<organism evidence="1 2">
    <name type="scientific">Colletotrichum sublineola</name>
    <name type="common">Sorghum anthracnose fungus</name>
    <dbReference type="NCBI Taxonomy" id="1173701"/>
    <lineage>
        <taxon>Eukaryota</taxon>
        <taxon>Fungi</taxon>
        <taxon>Dikarya</taxon>
        <taxon>Ascomycota</taxon>
        <taxon>Pezizomycotina</taxon>
        <taxon>Sordariomycetes</taxon>
        <taxon>Hypocreomycetidae</taxon>
        <taxon>Glomerellales</taxon>
        <taxon>Glomerellaceae</taxon>
        <taxon>Colletotrichum</taxon>
        <taxon>Colletotrichum graminicola species complex</taxon>
    </lineage>
</organism>
<keyword evidence="2" id="KW-1185">Reference proteome</keyword>
<accession>A0A066X6C2</accession>
<sequence>MLLPHPTPQIEKERKLAQVQSAPRTGTCWNSPLPPSQFPSLASTVSTASSSLPPVPPLETCQYLNFSSLICTFRNFTSFPSESNPARLFHPAILESLQTKTDDCFESLESILCEPVGKYTESLDARIEHDDPASAIPPTQGNLKGIKDFFFCTAAPIVVAARNHS</sequence>
<dbReference type="HOGENOM" id="CLU_1610659_0_0_1"/>
<dbReference type="EMBL" id="JMSE01001258">
    <property type="protein sequence ID" value="KDN63194.1"/>
    <property type="molecule type" value="Genomic_DNA"/>
</dbReference>
<name>A0A066X6C2_COLSU</name>
<protein>
    <submittedName>
        <fullName evidence="1">Uncharacterized protein</fullName>
    </submittedName>
</protein>
<evidence type="ECO:0000313" key="1">
    <source>
        <dbReference type="EMBL" id="KDN63194.1"/>
    </source>
</evidence>
<evidence type="ECO:0000313" key="2">
    <source>
        <dbReference type="Proteomes" id="UP000027238"/>
    </source>
</evidence>
<proteinExistence type="predicted"/>
<dbReference type="Proteomes" id="UP000027238">
    <property type="component" value="Unassembled WGS sequence"/>
</dbReference>
<dbReference type="AlphaFoldDB" id="A0A066X6C2"/>
<gene>
    <name evidence="1" type="ORF">CSUB01_02142</name>
</gene>